<feature type="domain" description="MacB-like periplasmic core" evidence="9">
    <location>
        <begin position="501"/>
        <end position="688"/>
    </location>
</feature>
<dbReference type="RefSeq" id="WP_330927558.1">
    <property type="nucleotide sequence ID" value="NZ_CP119075.1"/>
</dbReference>
<dbReference type="PANTHER" id="PTHR30572">
    <property type="entry name" value="MEMBRANE COMPONENT OF TRANSPORTER-RELATED"/>
    <property type="match status" value="1"/>
</dbReference>
<feature type="transmembrane region" description="Helical" evidence="7">
    <location>
        <begin position="745"/>
        <end position="772"/>
    </location>
</feature>
<evidence type="ECO:0000256" key="6">
    <source>
        <dbReference type="ARBA" id="ARBA00038076"/>
    </source>
</evidence>
<dbReference type="InterPro" id="IPR003838">
    <property type="entry name" value="ABC3_permease_C"/>
</dbReference>
<evidence type="ECO:0000256" key="7">
    <source>
        <dbReference type="SAM" id="Phobius"/>
    </source>
</evidence>
<dbReference type="PANTHER" id="PTHR30572:SF4">
    <property type="entry name" value="ABC TRANSPORTER PERMEASE YTRF"/>
    <property type="match status" value="1"/>
</dbReference>
<evidence type="ECO:0000313" key="11">
    <source>
        <dbReference type="Proteomes" id="UP001218638"/>
    </source>
</evidence>
<dbReference type="NCBIfam" id="TIGR03434">
    <property type="entry name" value="ADOP"/>
    <property type="match status" value="1"/>
</dbReference>
<evidence type="ECO:0000256" key="3">
    <source>
        <dbReference type="ARBA" id="ARBA00022692"/>
    </source>
</evidence>
<keyword evidence="5 7" id="KW-0472">Membrane</keyword>
<feature type="transmembrane region" description="Helical" evidence="7">
    <location>
        <begin position="400"/>
        <end position="421"/>
    </location>
</feature>
<dbReference type="InterPro" id="IPR017800">
    <property type="entry name" value="ADOP"/>
</dbReference>
<name>A0AAF0CMP9_9BACT</name>
<evidence type="ECO:0000256" key="1">
    <source>
        <dbReference type="ARBA" id="ARBA00004651"/>
    </source>
</evidence>
<dbReference type="GO" id="GO:0022857">
    <property type="term" value="F:transmembrane transporter activity"/>
    <property type="evidence" value="ECO:0007669"/>
    <property type="project" value="TreeGrafter"/>
</dbReference>
<dbReference type="AlphaFoldDB" id="A0AAF0CMP9"/>
<comment type="subcellular location">
    <subcellularLocation>
        <location evidence="1">Cell membrane</location>
        <topology evidence="1">Multi-pass membrane protein</topology>
    </subcellularLocation>
</comment>
<dbReference type="Pfam" id="PF12704">
    <property type="entry name" value="MacB_PCD"/>
    <property type="match status" value="2"/>
</dbReference>
<dbReference type="InterPro" id="IPR025857">
    <property type="entry name" value="MacB_PCD"/>
</dbReference>
<feature type="transmembrane region" description="Helical" evidence="7">
    <location>
        <begin position="793"/>
        <end position="818"/>
    </location>
</feature>
<accession>A0AAF0CMP9</accession>
<feature type="transmembrane region" description="Helical" evidence="7">
    <location>
        <begin position="441"/>
        <end position="462"/>
    </location>
</feature>
<keyword evidence="4 7" id="KW-1133">Transmembrane helix</keyword>
<dbReference type="InterPro" id="IPR047928">
    <property type="entry name" value="Perm_prefix_1"/>
</dbReference>
<sequence>MRWWSSFSYSLKSLFTRKQWDAQLAEEVRTHVEMATEANIAQGMSPREARFAALREFGNVVATQERTRDERGWVWLEQLCHDTGYAFRNLRKSPGFALVVIFTLTAGIGCNTACFSLLNSLLLRPLAYPNSDRIVFLAESPPGEISYDSNGASFARWQENDDLFEQLGGYHLRGTTLTGRDHPRPVHLTETTAGLFEIFSARLAQGRGFHRSEYQPGRGHVAVISHEFWQQQLGGDLDILGAQLVFDGVGHEVIGVLEPWAFPYDNAIFVPSDVLLNEAKRAPGSDYDMSTFALLNPDVDRGPAQTRLQSTRGAHPDSYLPEQRDWRDTIQSWRDASYGTYKPAFMMTALVVAAILLIACVNITNLALARNRARSGEIALRLALGASTSRIVRQLLTETMLLATLGGLLGAVTGVALFQGFTRWTNMDMLRFVETSLDYRVLLFATAATVLSGLVCGLLPALRCARPGINTHLKEGQQGVATGKRRRLQSGLVIAECACTVALLIMAVLLLRSLQNVAASDPGFTREGVLYFSLSAPAERTPDADSSARFTDEVIAQLHRIPGVAAAGATSAVPMSKVEYRTEAVRRITQDLDAVGLTVGIDSVSPGYFNTLQIPLLRGRPLTAADNQAAAPRAALVNSRLADLLFENEPALGSPIVWRGEQWEIVGIVGDTARYHLGHDPIPQLFVAQARLSLPMSYVLRAHVDPMSLIKSVRAAVEEAHPGLALTNLHRLSDRADGSMGLRRIFLSIFGLFACVGLALAAMGVFGLMTYTAAQRMREMGIRIALGATTRNIMNLILGDSLRLIGLGLLAGTVLAAVGSRLLQSQLYAINHFDPVSYLLAVATLAATGTLASLLPAWRAARADPIAVLRAE</sequence>
<dbReference type="InterPro" id="IPR050250">
    <property type="entry name" value="Macrolide_Exporter_MacB"/>
</dbReference>
<dbReference type="Proteomes" id="UP001218638">
    <property type="component" value="Chromosome"/>
</dbReference>
<protein>
    <submittedName>
        <fullName evidence="10">ABC transporter permease</fullName>
    </submittedName>
</protein>
<feature type="domain" description="MacB-like periplasmic core" evidence="9">
    <location>
        <begin position="99"/>
        <end position="309"/>
    </location>
</feature>
<gene>
    <name evidence="10" type="ORF">PXH66_13510</name>
</gene>
<evidence type="ECO:0000259" key="9">
    <source>
        <dbReference type="Pfam" id="PF12704"/>
    </source>
</evidence>
<dbReference type="EMBL" id="CP119075">
    <property type="protein sequence ID" value="WED63350.1"/>
    <property type="molecule type" value="Genomic_DNA"/>
</dbReference>
<comment type="similarity">
    <text evidence="6">Belongs to the ABC-4 integral membrane protein family.</text>
</comment>
<keyword evidence="2" id="KW-1003">Cell membrane</keyword>
<evidence type="ECO:0000259" key="8">
    <source>
        <dbReference type="Pfam" id="PF02687"/>
    </source>
</evidence>
<proteinExistence type="inferred from homology"/>
<dbReference type="GO" id="GO:0005886">
    <property type="term" value="C:plasma membrane"/>
    <property type="evidence" value="ECO:0007669"/>
    <property type="project" value="UniProtKB-SubCell"/>
</dbReference>
<feature type="domain" description="ABC3 transporter permease C-terminal" evidence="8">
    <location>
        <begin position="350"/>
        <end position="466"/>
    </location>
</feature>
<evidence type="ECO:0000313" key="10">
    <source>
        <dbReference type="EMBL" id="WED63350.1"/>
    </source>
</evidence>
<dbReference type="KEGG" id="slom:PXH66_13510"/>
<keyword evidence="11" id="KW-1185">Reference proteome</keyword>
<evidence type="ECO:0000256" key="4">
    <source>
        <dbReference type="ARBA" id="ARBA00022989"/>
    </source>
</evidence>
<keyword evidence="3 7" id="KW-0812">Transmembrane</keyword>
<dbReference type="Pfam" id="PF02687">
    <property type="entry name" value="FtsX"/>
    <property type="match status" value="2"/>
</dbReference>
<feature type="transmembrane region" description="Helical" evidence="7">
    <location>
        <begin position="344"/>
        <end position="368"/>
    </location>
</feature>
<feature type="transmembrane region" description="Helical" evidence="7">
    <location>
        <begin position="492"/>
        <end position="511"/>
    </location>
</feature>
<evidence type="ECO:0000256" key="2">
    <source>
        <dbReference type="ARBA" id="ARBA00022475"/>
    </source>
</evidence>
<feature type="transmembrane region" description="Helical" evidence="7">
    <location>
        <begin position="96"/>
        <end position="118"/>
    </location>
</feature>
<dbReference type="NCBIfam" id="NF038403">
    <property type="entry name" value="perm_prefix_1"/>
    <property type="match status" value="1"/>
</dbReference>
<reference evidence="10" key="1">
    <citation type="submission" date="2023-03" db="EMBL/GenBank/DDBJ databases">
        <title>Lomoglobus Profundus gen. nov., sp. nov., a novel member of the phylum Verrucomicrobia, isolated from deep-marine sediment of South China Sea.</title>
        <authorList>
            <person name="Ahmad T."/>
            <person name="Ishaq S.E."/>
            <person name="Wang F."/>
        </authorList>
    </citation>
    <scope>NUCLEOTIDE SEQUENCE</scope>
    <source>
        <strain evidence="10">LMO-M01</strain>
    </source>
</reference>
<organism evidence="10 11">
    <name type="scientific">Synoicihabitans lomoniglobus</name>
    <dbReference type="NCBI Taxonomy" id="2909285"/>
    <lineage>
        <taxon>Bacteria</taxon>
        <taxon>Pseudomonadati</taxon>
        <taxon>Verrucomicrobiota</taxon>
        <taxon>Opitutia</taxon>
        <taxon>Opitutales</taxon>
        <taxon>Opitutaceae</taxon>
        <taxon>Synoicihabitans</taxon>
    </lineage>
</organism>
<feature type="domain" description="ABC3 transporter permease C-terminal" evidence="8">
    <location>
        <begin position="752"/>
        <end position="865"/>
    </location>
</feature>
<evidence type="ECO:0000256" key="5">
    <source>
        <dbReference type="ARBA" id="ARBA00023136"/>
    </source>
</evidence>
<feature type="transmembrane region" description="Helical" evidence="7">
    <location>
        <begin position="838"/>
        <end position="858"/>
    </location>
</feature>